<dbReference type="EMBL" id="FNIE01000025">
    <property type="protein sequence ID" value="SDP35615.1"/>
    <property type="molecule type" value="Genomic_DNA"/>
</dbReference>
<dbReference type="InterPro" id="IPR001031">
    <property type="entry name" value="Thioesterase"/>
</dbReference>
<name>A0A1H0S1X7_9ACTN</name>
<evidence type="ECO:0000256" key="1">
    <source>
        <dbReference type="ARBA" id="ARBA00007169"/>
    </source>
</evidence>
<keyword evidence="4" id="KW-1185">Reference proteome</keyword>
<protein>
    <submittedName>
        <fullName evidence="3">Surfactin synthase thioesterase subunit</fullName>
    </submittedName>
</protein>
<dbReference type="Gene3D" id="3.40.50.1820">
    <property type="entry name" value="alpha/beta hydrolase"/>
    <property type="match status" value="1"/>
</dbReference>
<dbReference type="PANTHER" id="PTHR11487">
    <property type="entry name" value="THIOESTERASE"/>
    <property type="match status" value="1"/>
</dbReference>
<gene>
    <name evidence="3" type="ORF">SAMN05216259_12520</name>
</gene>
<dbReference type="STRING" id="310781.SAMN05216259_12520"/>
<dbReference type="Pfam" id="PF00975">
    <property type="entry name" value="Thioesterase"/>
    <property type="match status" value="1"/>
</dbReference>
<sequence>MAESRWLQRLEPRPNAPLRLYCFPHAGASAAVYQPWAAEMPATVELIAVQYPGRAHRYREAPPEDMATLVQGIRDALAEDIRGPYALFGHSMGAAVAFETVRALRDAHVPEPMHLFLSGRTPTGTGLPDGQPLKSPQDALSLLRRLGGTPPELLEDEEARALLLAAFTADWQLMRAYRHTAPEPPLGCPVTAMAGAQDPITDITDAAAWATVTTGPFHLLVFPGDHFYLAKRSHEVVAHLSRTLCQVG</sequence>
<dbReference type="InterPro" id="IPR012223">
    <property type="entry name" value="TEII"/>
</dbReference>
<evidence type="ECO:0000259" key="2">
    <source>
        <dbReference type="Pfam" id="PF00975"/>
    </source>
</evidence>
<dbReference type="PANTHER" id="PTHR11487:SF0">
    <property type="entry name" value="S-ACYL FATTY ACID SYNTHASE THIOESTERASE, MEDIUM CHAIN"/>
    <property type="match status" value="1"/>
</dbReference>
<evidence type="ECO:0000313" key="4">
    <source>
        <dbReference type="Proteomes" id="UP000199341"/>
    </source>
</evidence>
<feature type="domain" description="Thioesterase" evidence="2">
    <location>
        <begin position="19"/>
        <end position="242"/>
    </location>
</feature>
<dbReference type="GO" id="GO:0008610">
    <property type="term" value="P:lipid biosynthetic process"/>
    <property type="evidence" value="ECO:0007669"/>
    <property type="project" value="TreeGrafter"/>
</dbReference>
<dbReference type="RefSeq" id="WP_265737062.1">
    <property type="nucleotide sequence ID" value="NZ_FNIE01000025.1"/>
</dbReference>
<reference evidence="3 4" key="1">
    <citation type="submission" date="2016-10" db="EMBL/GenBank/DDBJ databases">
        <authorList>
            <person name="de Groot N.N."/>
        </authorList>
    </citation>
    <scope>NUCLEOTIDE SEQUENCE [LARGE SCALE GENOMIC DNA]</scope>
    <source>
        <strain evidence="3 4">CGMCC 4.2022</strain>
    </source>
</reference>
<comment type="similarity">
    <text evidence="1">Belongs to the thioesterase family.</text>
</comment>
<evidence type="ECO:0000313" key="3">
    <source>
        <dbReference type="EMBL" id="SDP35615.1"/>
    </source>
</evidence>
<dbReference type="SUPFAM" id="SSF53474">
    <property type="entry name" value="alpha/beta-Hydrolases"/>
    <property type="match status" value="1"/>
</dbReference>
<dbReference type="AlphaFoldDB" id="A0A1H0S1X7"/>
<proteinExistence type="inferred from homology"/>
<organism evidence="3 4">
    <name type="scientific">Actinacidiphila guanduensis</name>
    <dbReference type="NCBI Taxonomy" id="310781"/>
    <lineage>
        <taxon>Bacteria</taxon>
        <taxon>Bacillati</taxon>
        <taxon>Actinomycetota</taxon>
        <taxon>Actinomycetes</taxon>
        <taxon>Kitasatosporales</taxon>
        <taxon>Streptomycetaceae</taxon>
        <taxon>Actinacidiphila</taxon>
    </lineage>
</organism>
<dbReference type="Proteomes" id="UP000199341">
    <property type="component" value="Unassembled WGS sequence"/>
</dbReference>
<dbReference type="InterPro" id="IPR029058">
    <property type="entry name" value="AB_hydrolase_fold"/>
</dbReference>
<accession>A0A1H0S1X7</accession>